<accession>A0ABX8R2X9</accession>
<sequence>MDAARRAGAQGLRRLRDSRGLSWGDLAKELRTHACRLRIARIATAQLDSVRRAIARWEAGVSPPDERYQLLLAHVYARSPLGVVALGPGSDFEFLLETLALFGIGRERLEDLRTTVAVSVTDTGTSLLAFLAPPLRNELAGALSRPDDLDLDVVDGLVAATAAVDEQIGSVPFVRLHLAHAAVVDACRQLLLGEQADPVRTGLQVVAGRAFALAARLAFETRDDVAALALYEEAVAAVGGEAPSHRALIRSSQTMVVFYSTGDIGRARRISAEAVQDARRGESVLMRARAHALQAEMAVRGHPSQRRHAQAALHLAWHDLDADTTGDPMEGAFSKGRLHGFEGICGIYIGEAAAAEQQLAKAAEALARSREVVQRCIVLTDRAVAQLHTGEPGAPEAAAGQLHECVDITAATRGRVPAQRLRQARMELSRWRTESFVAALDDHIHERLIGV</sequence>
<evidence type="ECO:0008006" key="3">
    <source>
        <dbReference type="Google" id="ProtNLM"/>
    </source>
</evidence>
<dbReference type="EMBL" id="CP059572">
    <property type="protein sequence ID" value="QXJ24057.1"/>
    <property type="molecule type" value="Genomic_DNA"/>
</dbReference>
<keyword evidence="2" id="KW-1185">Reference proteome</keyword>
<organism evidence="1 2">
    <name type="scientific">Actinomadura graeca</name>
    <dbReference type="NCBI Taxonomy" id="2750812"/>
    <lineage>
        <taxon>Bacteria</taxon>
        <taxon>Bacillati</taxon>
        <taxon>Actinomycetota</taxon>
        <taxon>Actinomycetes</taxon>
        <taxon>Streptosporangiales</taxon>
        <taxon>Thermomonosporaceae</taxon>
        <taxon>Actinomadura</taxon>
    </lineage>
</organism>
<reference evidence="1" key="1">
    <citation type="submission" date="2020-07" db="EMBL/GenBank/DDBJ databases">
        <authorList>
            <person name="Tarantini F.S."/>
            <person name="Hong K.W."/>
            <person name="Chan K.G."/>
        </authorList>
    </citation>
    <scope>NUCLEOTIDE SEQUENCE</scope>
    <source>
        <strain evidence="1">32-07</strain>
    </source>
</reference>
<gene>
    <name evidence="1" type="ORF">AGRA3207_005308</name>
</gene>
<evidence type="ECO:0000313" key="2">
    <source>
        <dbReference type="Proteomes" id="UP001049518"/>
    </source>
</evidence>
<proteinExistence type="predicted"/>
<evidence type="ECO:0000313" key="1">
    <source>
        <dbReference type="EMBL" id="QXJ24057.1"/>
    </source>
</evidence>
<dbReference type="RefSeq" id="WP_231329752.1">
    <property type="nucleotide sequence ID" value="NZ_CP059572.1"/>
</dbReference>
<dbReference type="Proteomes" id="UP001049518">
    <property type="component" value="Chromosome"/>
</dbReference>
<name>A0ABX8R2X9_9ACTN</name>
<protein>
    <recommendedName>
        <fullName evidence="3">Transcriptional regulator</fullName>
    </recommendedName>
</protein>